<evidence type="ECO:0000256" key="3">
    <source>
        <dbReference type="ARBA" id="ARBA00012820"/>
    </source>
</evidence>
<gene>
    <name evidence="11" type="ORF">I8D64_10745</name>
</gene>
<evidence type="ECO:0000256" key="9">
    <source>
        <dbReference type="SAM" id="MobiDB-lite"/>
    </source>
</evidence>
<dbReference type="InterPro" id="IPR006311">
    <property type="entry name" value="TAT_signal"/>
</dbReference>
<evidence type="ECO:0000256" key="2">
    <source>
        <dbReference type="ARBA" id="ARBA00005874"/>
    </source>
</evidence>
<evidence type="ECO:0000313" key="11">
    <source>
        <dbReference type="EMBL" id="MBK0331880.1"/>
    </source>
</evidence>
<dbReference type="SUPFAM" id="SSF53474">
    <property type="entry name" value="alpha/beta-Hydrolases"/>
    <property type="match status" value="1"/>
</dbReference>
<evidence type="ECO:0000256" key="5">
    <source>
        <dbReference type="ARBA" id="ARBA00022679"/>
    </source>
</evidence>
<keyword evidence="6" id="KW-0012">Acyltransferase</keyword>
<dbReference type="PANTHER" id="PTHR48098:SF1">
    <property type="entry name" value="DIACYLGLYCEROL ACYLTRANSFERASE_MYCOLYLTRANSFERASE AG85A"/>
    <property type="match status" value="1"/>
</dbReference>
<dbReference type="RefSeq" id="WP_200502602.1">
    <property type="nucleotide sequence ID" value="NZ_JAEDAJ010000005.1"/>
</dbReference>
<dbReference type="EMBL" id="JAEDAJ010000005">
    <property type="protein sequence ID" value="MBK0331880.1"/>
    <property type="molecule type" value="Genomic_DNA"/>
</dbReference>
<feature type="signal peptide" evidence="10">
    <location>
        <begin position="1"/>
        <end position="37"/>
    </location>
</feature>
<proteinExistence type="inferred from homology"/>
<keyword evidence="5" id="KW-0808">Transferase</keyword>
<dbReference type="Pfam" id="PF00756">
    <property type="entry name" value="Esterase"/>
    <property type="match status" value="1"/>
</dbReference>
<dbReference type="EC" id="2.3.1.20" evidence="4"/>
<comment type="catalytic activity">
    <reaction evidence="1">
        <text>2 alpha,alpha'-trehalose 6-mycolate = alpha,alpha'-trehalose 6,6'-bismycolate + alpha,alpha-trehalose</text>
        <dbReference type="Rhea" id="RHEA:23472"/>
        <dbReference type="ChEBI" id="CHEBI:16551"/>
        <dbReference type="ChEBI" id="CHEBI:18195"/>
        <dbReference type="ChEBI" id="CHEBI:18234"/>
        <dbReference type="EC" id="2.3.1.122"/>
    </reaction>
</comment>
<evidence type="ECO:0000256" key="8">
    <source>
        <dbReference type="ARBA" id="ARBA00048109"/>
    </source>
</evidence>
<feature type="region of interest" description="Disordered" evidence="9">
    <location>
        <begin position="117"/>
        <end position="137"/>
    </location>
</feature>
<dbReference type="InterPro" id="IPR029058">
    <property type="entry name" value="AB_hydrolase_fold"/>
</dbReference>
<evidence type="ECO:0000256" key="10">
    <source>
        <dbReference type="SAM" id="SignalP"/>
    </source>
</evidence>
<evidence type="ECO:0000256" key="4">
    <source>
        <dbReference type="ARBA" id="ARBA00013244"/>
    </source>
</evidence>
<protein>
    <recommendedName>
        <fullName evidence="7">Acyl-CoA:diacylglycerol acyltransferase</fullName>
        <ecNumber evidence="3">2.3.1.122</ecNumber>
        <ecNumber evidence="4">2.3.1.20</ecNumber>
    </recommendedName>
</protein>
<keyword evidence="12" id="KW-1185">Reference proteome</keyword>
<reference evidence="11 12" key="1">
    <citation type="submission" date="2020-12" db="EMBL/GenBank/DDBJ databases">
        <title>Brachybacterium sp. MASK1Z-5, whole genome shotgun sequence.</title>
        <authorList>
            <person name="Tuo L."/>
        </authorList>
    </citation>
    <scope>NUCLEOTIDE SEQUENCE [LARGE SCALE GENOMIC DNA]</scope>
    <source>
        <strain evidence="11 12">MASK1Z-5</strain>
    </source>
</reference>
<keyword evidence="10" id="KW-0732">Signal</keyword>
<evidence type="ECO:0000256" key="1">
    <source>
        <dbReference type="ARBA" id="ARBA00000697"/>
    </source>
</evidence>
<evidence type="ECO:0000256" key="6">
    <source>
        <dbReference type="ARBA" id="ARBA00023315"/>
    </source>
</evidence>
<feature type="compositionally biased region" description="Gly residues" evidence="9">
    <location>
        <begin position="125"/>
        <end position="135"/>
    </location>
</feature>
<dbReference type="Gene3D" id="3.40.50.1820">
    <property type="entry name" value="alpha/beta hydrolase"/>
    <property type="match status" value="1"/>
</dbReference>
<dbReference type="InterPro" id="IPR050583">
    <property type="entry name" value="Mycobacterial_A85_antigen"/>
</dbReference>
<comment type="catalytic activity">
    <reaction evidence="8">
        <text>an acyl-CoA + a 1,2-diacyl-sn-glycerol = a triacyl-sn-glycerol + CoA</text>
        <dbReference type="Rhea" id="RHEA:10868"/>
        <dbReference type="ChEBI" id="CHEBI:17815"/>
        <dbReference type="ChEBI" id="CHEBI:57287"/>
        <dbReference type="ChEBI" id="CHEBI:58342"/>
        <dbReference type="ChEBI" id="CHEBI:64615"/>
        <dbReference type="EC" id="2.3.1.20"/>
    </reaction>
</comment>
<dbReference type="EC" id="2.3.1.122" evidence="3"/>
<comment type="similarity">
    <text evidence="2">Belongs to the mycobacterial A85 antigen family.</text>
</comment>
<feature type="chain" id="PRO_5046470209" description="Acyl-CoA:diacylglycerol acyltransferase" evidence="10">
    <location>
        <begin position="38"/>
        <end position="384"/>
    </location>
</feature>
<sequence>MTHSSAARPSRRALFAGTAAATGLMAAPLAAPSTARAAVSDPYDPSAYTASHGFTFVDGFPVAIPEWRSIDFRVHAPKIRTFPPSFRVALPAGYADEPDRDYPVLLLLHGRRGDFTQWSADDTGESGGDGGGGGQAISRTEDQDVIVVMPDGGAGSFYSNANAPLPGREAAWETFIIEQVLGFVHDSFRTDPTRMAIAGLSMGGWGALALGQKYKDLFTSISSYSGPGDCRLDTDDGRLVAFTILACPIFDACKYPATANGPGATWGPSLAPPIASTYDPIENIERYRGKRMFLRSGDGNWIDFVAALQGHGDLLDQIRRKADTIGGDVIEGPVHPNMERFAGALSAAGIENDYRMDKGRTHDWTLWRENFAEDLPGIMQALEA</sequence>
<comment type="caution">
    <text evidence="11">The sequence shown here is derived from an EMBL/GenBank/DDBJ whole genome shotgun (WGS) entry which is preliminary data.</text>
</comment>
<dbReference type="PROSITE" id="PS51318">
    <property type="entry name" value="TAT"/>
    <property type="match status" value="1"/>
</dbReference>
<evidence type="ECO:0000313" key="12">
    <source>
        <dbReference type="Proteomes" id="UP000612352"/>
    </source>
</evidence>
<dbReference type="InterPro" id="IPR000801">
    <property type="entry name" value="Esterase-like"/>
</dbReference>
<name>A0ABS1BB63_9MICO</name>
<organism evidence="11 12">
    <name type="scientific">Brachybacterium halotolerans</name>
    <dbReference type="NCBI Taxonomy" id="2795215"/>
    <lineage>
        <taxon>Bacteria</taxon>
        <taxon>Bacillati</taxon>
        <taxon>Actinomycetota</taxon>
        <taxon>Actinomycetes</taxon>
        <taxon>Micrococcales</taxon>
        <taxon>Dermabacteraceae</taxon>
        <taxon>Brachybacterium</taxon>
    </lineage>
</organism>
<accession>A0ABS1BB63</accession>
<evidence type="ECO:0000256" key="7">
    <source>
        <dbReference type="ARBA" id="ARBA00032572"/>
    </source>
</evidence>
<dbReference type="PANTHER" id="PTHR48098">
    <property type="entry name" value="ENTEROCHELIN ESTERASE-RELATED"/>
    <property type="match status" value="1"/>
</dbReference>
<dbReference type="Proteomes" id="UP000612352">
    <property type="component" value="Unassembled WGS sequence"/>
</dbReference>